<comment type="function">
    <text evidence="5">May play a role in anterograde transport of membrane proteins from the endoplasmic reticulum to the Golgi.</text>
</comment>
<dbReference type="PANTHER" id="PTHR12701">
    <property type="entry name" value="BCR-ASSOCIATED PROTEIN, BAP"/>
    <property type="match status" value="1"/>
</dbReference>
<evidence type="ECO:0000256" key="2">
    <source>
        <dbReference type="ARBA" id="ARBA00022692"/>
    </source>
</evidence>
<keyword evidence="6" id="KW-0175">Coiled coil</keyword>
<evidence type="ECO:0000256" key="6">
    <source>
        <dbReference type="SAM" id="Coils"/>
    </source>
</evidence>
<dbReference type="AlphaFoldDB" id="A0A8T0E660"/>
<dbReference type="PANTHER" id="PTHR12701:SF20">
    <property type="entry name" value="ENDOPLASMIC RETICULUM TRANSMEMBRANE PROTEIN"/>
    <property type="match status" value="1"/>
</dbReference>
<evidence type="ECO:0000256" key="4">
    <source>
        <dbReference type="ARBA" id="ARBA00023136"/>
    </source>
</evidence>
<evidence type="ECO:0000256" key="1">
    <source>
        <dbReference type="ARBA" id="ARBA00004141"/>
    </source>
</evidence>
<evidence type="ECO:0000256" key="3">
    <source>
        <dbReference type="ARBA" id="ARBA00022989"/>
    </source>
</evidence>
<feature type="domain" description="BAP29/BAP31 transmembrane" evidence="7">
    <location>
        <begin position="1"/>
        <end position="129"/>
    </location>
</feature>
<organism evidence="8 9">
    <name type="scientific">Argiope bruennichi</name>
    <name type="common">Wasp spider</name>
    <name type="synonym">Aranea bruennichi</name>
    <dbReference type="NCBI Taxonomy" id="94029"/>
    <lineage>
        <taxon>Eukaryota</taxon>
        <taxon>Metazoa</taxon>
        <taxon>Ecdysozoa</taxon>
        <taxon>Arthropoda</taxon>
        <taxon>Chelicerata</taxon>
        <taxon>Arachnida</taxon>
        <taxon>Araneae</taxon>
        <taxon>Araneomorphae</taxon>
        <taxon>Entelegynae</taxon>
        <taxon>Araneoidea</taxon>
        <taxon>Araneidae</taxon>
        <taxon>Argiope</taxon>
    </lineage>
</organism>
<keyword evidence="5" id="KW-0813">Transport</keyword>
<comment type="subcellular location">
    <subcellularLocation>
        <location evidence="5">Endoplasmic reticulum membrane</location>
        <topology evidence="5">Multi-pass membrane protein</topology>
    </subcellularLocation>
    <subcellularLocation>
        <location evidence="1">Membrane</location>
        <topology evidence="1">Multi-pass membrane protein</topology>
    </subcellularLocation>
</comment>
<feature type="coiled-coil region" evidence="6">
    <location>
        <begin position="166"/>
        <end position="193"/>
    </location>
</feature>
<evidence type="ECO:0000313" key="8">
    <source>
        <dbReference type="EMBL" id="KAF8766402.1"/>
    </source>
</evidence>
<dbReference type="EMBL" id="JABXBU010002230">
    <property type="protein sequence ID" value="KAF8766402.1"/>
    <property type="molecule type" value="Genomic_DNA"/>
</dbReference>
<protein>
    <recommendedName>
        <fullName evidence="5">Endoplasmic reticulum transmembrane protein</fullName>
    </recommendedName>
</protein>
<dbReference type="GO" id="GO:0070973">
    <property type="term" value="P:protein localization to endoplasmic reticulum exit site"/>
    <property type="evidence" value="ECO:0007669"/>
    <property type="project" value="UniProtKB-UniRule"/>
</dbReference>
<sequence length="217" mass="25547">MTIQWTLIASFLYLELFIIILLILPFISARIWKYILRFHLWEAIGEKANTYFMVFLMVLVLFLLDSVREMVKYTGKHPHDYEVELQTNMKLYRSQRNYYIAGMALFFSLVIRRLAMLILAEYDLISKIEEAMKKALKATEDLGKIMREDKLEEQKNPSSGKFIEEIKGLENLLEFKANELKSSEQNLEVLKMRSTEISEKCKEILEEIGKLKAKTES</sequence>
<name>A0A8T0E660_ARGBR</name>
<comment type="caution">
    <text evidence="8">The sequence shown here is derived from an EMBL/GenBank/DDBJ whole genome shotgun (WGS) entry which is preliminary data.</text>
</comment>
<proteinExistence type="inferred from homology"/>
<keyword evidence="5" id="KW-0256">Endoplasmic reticulum</keyword>
<evidence type="ECO:0000256" key="5">
    <source>
        <dbReference type="RuleBase" id="RU367026"/>
    </source>
</evidence>
<dbReference type="Proteomes" id="UP000807504">
    <property type="component" value="Unassembled WGS sequence"/>
</dbReference>
<feature type="transmembrane region" description="Helical" evidence="5">
    <location>
        <begin position="98"/>
        <end position="120"/>
    </location>
</feature>
<keyword evidence="4 5" id="KW-0472">Membrane</keyword>
<dbReference type="InterPro" id="IPR008417">
    <property type="entry name" value="BAP29/BAP31"/>
</dbReference>
<keyword evidence="5" id="KW-0931">ER-Golgi transport</keyword>
<evidence type="ECO:0000259" key="7">
    <source>
        <dbReference type="Pfam" id="PF05529"/>
    </source>
</evidence>
<accession>A0A8T0E660</accession>
<keyword evidence="5" id="KW-0653">Protein transport</keyword>
<dbReference type="InterPro" id="IPR040463">
    <property type="entry name" value="BAP29/BAP31_N"/>
</dbReference>
<dbReference type="GO" id="GO:0006888">
    <property type="term" value="P:endoplasmic reticulum to Golgi vesicle-mediated transport"/>
    <property type="evidence" value="ECO:0007669"/>
    <property type="project" value="UniProtKB-UniRule"/>
</dbReference>
<dbReference type="GO" id="GO:0006886">
    <property type="term" value="P:intracellular protein transport"/>
    <property type="evidence" value="ECO:0007669"/>
    <property type="project" value="UniProtKB-UniRule"/>
</dbReference>
<gene>
    <name evidence="8" type="ORF">HNY73_019467</name>
</gene>
<keyword evidence="9" id="KW-1185">Reference proteome</keyword>
<dbReference type="GO" id="GO:0005789">
    <property type="term" value="C:endoplasmic reticulum membrane"/>
    <property type="evidence" value="ECO:0007669"/>
    <property type="project" value="UniProtKB-SubCell"/>
</dbReference>
<keyword evidence="2 5" id="KW-0812">Transmembrane</keyword>
<reference evidence="8" key="1">
    <citation type="journal article" date="2020" name="bioRxiv">
        <title>Chromosome-level reference genome of the European wasp spider Argiope bruennichi: a resource for studies on range expansion and evolutionary adaptation.</title>
        <authorList>
            <person name="Sheffer M.M."/>
            <person name="Hoppe A."/>
            <person name="Krehenwinkel H."/>
            <person name="Uhl G."/>
            <person name="Kuss A.W."/>
            <person name="Jensen L."/>
            <person name="Jensen C."/>
            <person name="Gillespie R.G."/>
            <person name="Hoff K.J."/>
            <person name="Prost S."/>
        </authorList>
    </citation>
    <scope>NUCLEOTIDE SEQUENCE</scope>
</reference>
<evidence type="ECO:0000313" key="9">
    <source>
        <dbReference type="Proteomes" id="UP000807504"/>
    </source>
</evidence>
<dbReference type="Pfam" id="PF05529">
    <property type="entry name" value="Bap31"/>
    <property type="match status" value="1"/>
</dbReference>
<keyword evidence="8" id="KW-0675">Receptor</keyword>
<comment type="similarity">
    <text evidence="5">Belongs to the BCAP29/BCAP31 family.</text>
</comment>
<reference evidence="8" key="2">
    <citation type="submission" date="2020-06" db="EMBL/GenBank/DDBJ databases">
        <authorList>
            <person name="Sheffer M."/>
        </authorList>
    </citation>
    <scope>NUCLEOTIDE SEQUENCE</scope>
</reference>
<keyword evidence="3 5" id="KW-1133">Transmembrane helix</keyword>
<feature type="transmembrane region" description="Helical" evidence="5">
    <location>
        <begin position="6"/>
        <end position="27"/>
    </location>
</feature>
<feature type="transmembrane region" description="Helical" evidence="5">
    <location>
        <begin position="48"/>
        <end position="64"/>
    </location>
</feature>